<evidence type="ECO:0000313" key="1">
    <source>
        <dbReference type="EMBL" id="KAJ8111345.1"/>
    </source>
</evidence>
<reference evidence="1" key="1">
    <citation type="submission" date="2022-11" db="EMBL/GenBank/DDBJ databases">
        <title>Genome Sequence of Boeremia exigua.</title>
        <authorList>
            <person name="Buettner E."/>
        </authorList>
    </citation>
    <scope>NUCLEOTIDE SEQUENCE</scope>
    <source>
        <strain evidence="1">CU02</strain>
    </source>
</reference>
<protein>
    <submittedName>
        <fullName evidence="1">Uncharacterized protein</fullName>
    </submittedName>
</protein>
<dbReference type="Proteomes" id="UP001153331">
    <property type="component" value="Unassembled WGS sequence"/>
</dbReference>
<proteinExistence type="predicted"/>
<evidence type="ECO:0000313" key="2">
    <source>
        <dbReference type="Proteomes" id="UP001153331"/>
    </source>
</evidence>
<comment type="caution">
    <text evidence="1">The sequence shown here is derived from an EMBL/GenBank/DDBJ whole genome shotgun (WGS) entry which is preliminary data.</text>
</comment>
<accession>A0ACC2I839</accession>
<organism evidence="1 2">
    <name type="scientific">Boeremia exigua</name>
    <dbReference type="NCBI Taxonomy" id="749465"/>
    <lineage>
        <taxon>Eukaryota</taxon>
        <taxon>Fungi</taxon>
        <taxon>Dikarya</taxon>
        <taxon>Ascomycota</taxon>
        <taxon>Pezizomycotina</taxon>
        <taxon>Dothideomycetes</taxon>
        <taxon>Pleosporomycetidae</taxon>
        <taxon>Pleosporales</taxon>
        <taxon>Pleosporineae</taxon>
        <taxon>Didymellaceae</taxon>
        <taxon>Boeremia</taxon>
    </lineage>
</organism>
<dbReference type="EMBL" id="JAPHNI010000415">
    <property type="protein sequence ID" value="KAJ8111345.1"/>
    <property type="molecule type" value="Genomic_DNA"/>
</dbReference>
<gene>
    <name evidence="1" type="ORF">OPT61_g6049</name>
</gene>
<sequence length="747" mass="82744">MSGAEAITAIQLIDACIGIANTIIDIGRAVYDAQGLPPKLRELLEKLPAIQDLLESARESCEEGRVTEDASKNAQPILKQCEEALAELRDIFRKAFPNNGENRTKRIWRGTKTIFFGRDSQVQKLLIAIQDNLRLLEQKEIYVIGDKLDALQQVTEALANGEDGKYSHTGAGNIIANEGGSPTNYVVGGSHNRQVNNPGTYNEGPSTHNYNYLPLERPETPPKPSSNVPLQRDRDFVDRGTLLGQIHERCAAPASRIALVGLGGVGKSQLAIEHCYRTAEQSPNTWVLWVHASNTARLEQSFREIAELVKVRGRKEPQADVFKLVHDWLRDEKNGRWLLVVDNADDAGALSAQVGDNQKSQADDGGGDSSNMRALQHPLRKYLPPSRHGCVLVTSRTRQAAMQLVEDSDIIAIEPMDDAAAHALLRKKLGDEGDKSGNNSDGDSNNDIAKLAAALDHMPLALVQAAAYIRQRAPRCSVQQYLEEYRQSDRRKTSLLNREAGHLRRDESASNSVLITWQISFDHIRSTRQSAAGLLSLMSFFDRQGIQEALLRSRDSTANDSDDNDDDFEDDLDTLRDYSFVTVTRGAKTFEMHSLVQLATRTWLEGEGQLDRWREQFISNLCAKMPTGEHANWEICQALFPHAKAALAQRPASQESLKEWALLLYKAAWYAWQQGRAGEAEQMSATSMEVRREVLGEEGEEGEESKEILSSMVVVGLAMELGGKYDEAEAMHRQTLAIGSAGQAGQV</sequence>
<keyword evidence="2" id="KW-1185">Reference proteome</keyword>
<name>A0ACC2I839_9PLEO</name>